<evidence type="ECO:0000313" key="2">
    <source>
        <dbReference type="EMBL" id="VDN48717.1"/>
    </source>
</evidence>
<dbReference type="KEGG" id="cbar:PATL70BA_2811"/>
<organism evidence="2 3">
    <name type="scientific">Petrocella atlantisensis</name>
    <dbReference type="NCBI Taxonomy" id="2173034"/>
    <lineage>
        <taxon>Bacteria</taxon>
        <taxon>Bacillati</taxon>
        <taxon>Bacillota</taxon>
        <taxon>Clostridia</taxon>
        <taxon>Lachnospirales</taxon>
        <taxon>Vallitaleaceae</taxon>
        <taxon>Petrocella</taxon>
    </lineage>
</organism>
<dbReference type="EMBL" id="LR130778">
    <property type="protein sequence ID" value="VDN48717.1"/>
    <property type="molecule type" value="Genomic_DNA"/>
</dbReference>
<dbReference type="InterPro" id="IPR009057">
    <property type="entry name" value="Homeodomain-like_sf"/>
</dbReference>
<evidence type="ECO:0000256" key="1">
    <source>
        <dbReference type="SAM" id="MobiDB-lite"/>
    </source>
</evidence>
<dbReference type="AlphaFoldDB" id="A0A3P7PYP1"/>
<dbReference type="SUPFAM" id="SSF46689">
    <property type="entry name" value="Homeodomain-like"/>
    <property type="match status" value="1"/>
</dbReference>
<feature type="compositionally biased region" description="Basic residues" evidence="1">
    <location>
        <begin position="125"/>
        <end position="136"/>
    </location>
</feature>
<protein>
    <submittedName>
        <fullName evidence="2">Transposase</fullName>
    </submittedName>
</protein>
<dbReference type="RefSeq" id="WP_125137810.1">
    <property type="nucleotide sequence ID" value="NZ_LR130778.1"/>
</dbReference>
<evidence type="ECO:0000313" key="3">
    <source>
        <dbReference type="Proteomes" id="UP000279029"/>
    </source>
</evidence>
<dbReference type="GO" id="GO:0003677">
    <property type="term" value="F:DNA binding"/>
    <property type="evidence" value="ECO:0007669"/>
    <property type="project" value="InterPro"/>
</dbReference>
<name>A0A3P7PYP1_9FIRM</name>
<feature type="region of interest" description="Disordered" evidence="1">
    <location>
        <begin position="108"/>
        <end position="136"/>
    </location>
</feature>
<accession>A0A3P7PYP1</accession>
<dbReference type="GO" id="GO:0004803">
    <property type="term" value="F:transposase activity"/>
    <property type="evidence" value="ECO:0007669"/>
    <property type="project" value="InterPro"/>
</dbReference>
<keyword evidence="3" id="KW-1185">Reference proteome</keyword>
<reference evidence="2 3" key="1">
    <citation type="submission" date="2018-09" db="EMBL/GenBank/DDBJ databases">
        <authorList>
            <person name="Postec A."/>
        </authorList>
    </citation>
    <scope>NUCLEOTIDE SEQUENCE [LARGE SCALE GENOMIC DNA]</scope>
    <source>
        <strain evidence="2">70B-A</strain>
    </source>
</reference>
<dbReference type="Gene3D" id="1.10.10.60">
    <property type="entry name" value="Homeodomain-like"/>
    <property type="match status" value="1"/>
</dbReference>
<dbReference type="GO" id="GO:0006313">
    <property type="term" value="P:DNA transposition"/>
    <property type="evidence" value="ECO:0007669"/>
    <property type="project" value="InterPro"/>
</dbReference>
<dbReference type="Proteomes" id="UP000279029">
    <property type="component" value="Chromosome"/>
</dbReference>
<sequence>MSYNKYSKEQKEKILSRILSGEESISDIHKETGINANTLYRWRDEVKRTGLSSTTKYKKAENWSTQDKFLVVLETANLSEIEFSEYCRKKGIYPEQVKEWKDACMQANGGTSERTSKVNQELRKEKKRKVTKRAGS</sequence>
<proteinExistence type="predicted"/>
<dbReference type="Pfam" id="PF01527">
    <property type="entry name" value="HTH_Tnp_1"/>
    <property type="match status" value="1"/>
</dbReference>
<feature type="compositionally biased region" description="Basic and acidic residues" evidence="1">
    <location>
        <begin position="114"/>
        <end position="124"/>
    </location>
</feature>
<gene>
    <name evidence="2" type="ORF">PATL70BA_2811</name>
</gene>
<dbReference type="OrthoDB" id="9813126at2"/>
<dbReference type="InterPro" id="IPR002514">
    <property type="entry name" value="Transposase_8"/>
</dbReference>